<dbReference type="Proteomes" id="UP000238479">
    <property type="component" value="Chromosome 7"/>
</dbReference>
<evidence type="ECO:0000313" key="2">
    <source>
        <dbReference type="EMBL" id="PRQ16894.1"/>
    </source>
</evidence>
<accession>A0A2P6P4P0</accession>
<reference evidence="2 3" key="1">
    <citation type="journal article" date="2018" name="Nat. Genet.">
        <title>The Rosa genome provides new insights in the design of modern roses.</title>
        <authorList>
            <person name="Bendahmane M."/>
        </authorList>
    </citation>
    <scope>NUCLEOTIDE SEQUENCE [LARGE SCALE GENOMIC DNA]</scope>
    <source>
        <strain evidence="3">cv. Old Blush</strain>
    </source>
</reference>
<dbReference type="EMBL" id="PDCK01000045">
    <property type="protein sequence ID" value="PRQ16894.1"/>
    <property type="molecule type" value="Genomic_DNA"/>
</dbReference>
<comment type="caution">
    <text evidence="2">The sequence shown here is derived from an EMBL/GenBank/DDBJ whole genome shotgun (WGS) entry which is preliminary data.</text>
</comment>
<keyword evidence="1" id="KW-0812">Transmembrane</keyword>
<gene>
    <name evidence="2" type="ORF">RchiOBHm_Chr7g0189171</name>
</gene>
<sequence>MSTSSKESCCLPLLLNASSFKMCFISLTLLVLCRFFWVDRDRYVSGYSLPLHI</sequence>
<proteinExistence type="predicted"/>
<organism evidence="2 3">
    <name type="scientific">Rosa chinensis</name>
    <name type="common">China rose</name>
    <dbReference type="NCBI Taxonomy" id="74649"/>
    <lineage>
        <taxon>Eukaryota</taxon>
        <taxon>Viridiplantae</taxon>
        <taxon>Streptophyta</taxon>
        <taxon>Embryophyta</taxon>
        <taxon>Tracheophyta</taxon>
        <taxon>Spermatophyta</taxon>
        <taxon>Magnoliopsida</taxon>
        <taxon>eudicotyledons</taxon>
        <taxon>Gunneridae</taxon>
        <taxon>Pentapetalae</taxon>
        <taxon>rosids</taxon>
        <taxon>fabids</taxon>
        <taxon>Rosales</taxon>
        <taxon>Rosaceae</taxon>
        <taxon>Rosoideae</taxon>
        <taxon>Rosoideae incertae sedis</taxon>
        <taxon>Rosa</taxon>
    </lineage>
</organism>
<keyword evidence="1" id="KW-1133">Transmembrane helix</keyword>
<evidence type="ECO:0000313" key="3">
    <source>
        <dbReference type="Proteomes" id="UP000238479"/>
    </source>
</evidence>
<protein>
    <submittedName>
        <fullName evidence="2">Uncharacterized protein</fullName>
    </submittedName>
</protein>
<keyword evidence="1" id="KW-0472">Membrane</keyword>
<name>A0A2P6P4P0_ROSCH</name>
<feature type="transmembrane region" description="Helical" evidence="1">
    <location>
        <begin position="12"/>
        <end position="37"/>
    </location>
</feature>
<evidence type="ECO:0000256" key="1">
    <source>
        <dbReference type="SAM" id="Phobius"/>
    </source>
</evidence>
<dbReference type="Gramene" id="PRQ16894">
    <property type="protein sequence ID" value="PRQ16894"/>
    <property type="gene ID" value="RchiOBHm_Chr7g0189171"/>
</dbReference>
<dbReference type="AlphaFoldDB" id="A0A2P6P4P0"/>
<keyword evidence="3" id="KW-1185">Reference proteome</keyword>